<evidence type="ECO:0000256" key="4">
    <source>
        <dbReference type="ARBA" id="ARBA00022989"/>
    </source>
</evidence>
<feature type="transmembrane region" description="Helical" evidence="6">
    <location>
        <begin position="155"/>
        <end position="178"/>
    </location>
</feature>
<accession>A0A2S6I0V0</accession>
<evidence type="ECO:0000256" key="3">
    <source>
        <dbReference type="ARBA" id="ARBA00022692"/>
    </source>
</evidence>
<evidence type="ECO:0000256" key="2">
    <source>
        <dbReference type="ARBA" id="ARBA00022475"/>
    </source>
</evidence>
<keyword evidence="2" id="KW-1003">Cell membrane</keyword>
<dbReference type="AlphaFoldDB" id="A0A2S6I0V0"/>
<keyword evidence="5 6" id="KW-0472">Membrane</keyword>
<comment type="subcellular location">
    <subcellularLocation>
        <location evidence="1">Cell membrane</location>
        <topology evidence="1">Multi-pass membrane protein</topology>
    </subcellularLocation>
</comment>
<protein>
    <submittedName>
        <fullName evidence="7">Threonine/homoserine/homoserine lactone efflux protein</fullName>
    </submittedName>
</protein>
<dbReference type="EMBL" id="PTJC01000007">
    <property type="protein sequence ID" value="PPK84594.1"/>
    <property type="molecule type" value="Genomic_DNA"/>
</dbReference>
<dbReference type="RefSeq" id="WP_104421317.1">
    <property type="nucleotide sequence ID" value="NZ_PTJC01000007.1"/>
</dbReference>
<keyword evidence="8" id="KW-1185">Reference proteome</keyword>
<sequence length="211" mass="23199">MDYPIAFLLGLAASLGAVLLPGMLNMSVVNCSLDADKWAAVRYAAGISVIMTVQAGIAIVGANYLRQNPDIVELLSWWAVPVLVFLAMFFFFKWYRESRSDKSVEEQRAEHKVENPFSSGVSVALLNFIAIPYYFAIGSWLMSDDALSTAVMAKVLFVVGTGAGSMVILSGYAFGAIWIDRHAHYITHHFHLLVGSLFVLLAGIQAYRLWG</sequence>
<dbReference type="Pfam" id="PF01810">
    <property type="entry name" value="LysE"/>
    <property type="match status" value="1"/>
</dbReference>
<dbReference type="GO" id="GO:0005886">
    <property type="term" value="C:plasma membrane"/>
    <property type="evidence" value="ECO:0007669"/>
    <property type="project" value="UniProtKB-SubCell"/>
</dbReference>
<dbReference type="Proteomes" id="UP000237662">
    <property type="component" value="Unassembled WGS sequence"/>
</dbReference>
<name>A0A2S6I0V0_9BACT</name>
<gene>
    <name evidence="7" type="ORF">CLV84_3756</name>
</gene>
<feature type="transmembrane region" description="Helical" evidence="6">
    <location>
        <begin position="6"/>
        <end position="28"/>
    </location>
</feature>
<evidence type="ECO:0000256" key="6">
    <source>
        <dbReference type="SAM" id="Phobius"/>
    </source>
</evidence>
<feature type="transmembrane region" description="Helical" evidence="6">
    <location>
        <begin position="116"/>
        <end position="135"/>
    </location>
</feature>
<evidence type="ECO:0000256" key="1">
    <source>
        <dbReference type="ARBA" id="ARBA00004651"/>
    </source>
</evidence>
<dbReference type="InterPro" id="IPR001123">
    <property type="entry name" value="LeuE-type"/>
</dbReference>
<evidence type="ECO:0000313" key="8">
    <source>
        <dbReference type="Proteomes" id="UP000237662"/>
    </source>
</evidence>
<evidence type="ECO:0000256" key="5">
    <source>
        <dbReference type="ARBA" id="ARBA00023136"/>
    </source>
</evidence>
<dbReference type="OrthoDB" id="1451945at2"/>
<proteinExistence type="predicted"/>
<feature type="transmembrane region" description="Helical" evidence="6">
    <location>
        <begin position="190"/>
        <end position="210"/>
    </location>
</feature>
<reference evidence="7 8" key="1">
    <citation type="submission" date="2018-02" db="EMBL/GenBank/DDBJ databases">
        <title>Genomic Encyclopedia of Archaeal and Bacterial Type Strains, Phase II (KMG-II): from individual species to whole genera.</title>
        <authorList>
            <person name="Goeker M."/>
        </authorList>
    </citation>
    <scope>NUCLEOTIDE SEQUENCE [LARGE SCALE GENOMIC DNA]</scope>
    <source>
        <strain evidence="7 8">DSM 29526</strain>
    </source>
</reference>
<comment type="caution">
    <text evidence="7">The sequence shown here is derived from an EMBL/GenBank/DDBJ whole genome shotgun (WGS) entry which is preliminary data.</text>
</comment>
<organism evidence="7 8">
    <name type="scientific">Neolewinella xylanilytica</name>
    <dbReference type="NCBI Taxonomy" id="1514080"/>
    <lineage>
        <taxon>Bacteria</taxon>
        <taxon>Pseudomonadati</taxon>
        <taxon>Bacteroidota</taxon>
        <taxon>Saprospiria</taxon>
        <taxon>Saprospirales</taxon>
        <taxon>Lewinellaceae</taxon>
        <taxon>Neolewinella</taxon>
    </lineage>
</organism>
<evidence type="ECO:0000313" key="7">
    <source>
        <dbReference type="EMBL" id="PPK84594.1"/>
    </source>
</evidence>
<feature type="transmembrane region" description="Helical" evidence="6">
    <location>
        <begin position="74"/>
        <end position="95"/>
    </location>
</feature>
<feature type="transmembrane region" description="Helical" evidence="6">
    <location>
        <begin position="40"/>
        <end position="62"/>
    </location>
</feature>
<keyword evidence="4 6" id="KW-1133">Transmembrane helix</keyword>
<dbReference type="GO" id="GO:0006865">
    <property type="term" value="P:amino acid transport"/>
    <property type="evidence" value="ECO:0007669"/>
    <property type="project" value="InterPro"/>
</dbReference>
<keyword evidence="3 6" id="KW-0812">Transmembrane</keyword>